<evidence type="ECO:0000313" key="2">
    <source>
        <dbReference type="Proteomes" id="UP000198582"/>
    </source>
</evidence>
<protein>
    <recommendedName>
        <fullName evidence="3">5-methyltetrahydropteroyltriglutamate--homocysteine methyltransferase</fullName>
    </recommendedName>
</protein>
<accession>A0A1H8YPM5</accession>
<dbReference type="EMBL" id="FOEF01000034">
    <property type="protein sequence ID" value="SEP53992.1"/>
    <property type="molecule type" value="Genomic_DNA"/>
</dbReference>
<dbReference type="RefSeq" id="WP_143086490.1">
    <property type="nucleotide sequence ID" value="NZ_FOEF01000034.1"/>
</dbReference>
<dbReference type="Gene3D" id="3.20.20.210">
    <property type="match status" value="1"/>
</dbReference>
<evidence type="ECO:0000313" key="1">
    <source>
        <dbReference type="EMBL" id="SEP53992.1"/>
    </source>
</evidence>
<dbReference type="AlphaFoldDB" id="A0A1H8YPM5"/>
<dbReference type="SUPFAM" id="SSF51726">
    <property type="entry name" value="UROD/MetE-like"/>
    <property type="match status" value="1"/>
</dbReference>
<evidence type="ECO:0008006" key="3">
    <source>
        <dbReference type="Google" id="ProtNLM"/>
    </source>
</evidence>
<name>A0A1H8YPM5_9PSEU</name>
<dbReference type="InterPro" id="IPR038071">
    <property type="entry name" value="UROD/MetE-like_sf"/>
</dbReference>
<proteinExistence type="predicted"/>
<organism evidence="1 2">
    <name type="scientific">Amycolatopsis saalfeldensis</name>
    <dbReference type="NCBI Taxonomy" id="394193"/>
    <lineage>
        <taxon>Bacteria</taxon>
        <taxon>Bacillati</taxon>
        <taxon>Actinomycetota</taxon>
        <taxon>Actinomycetes</taxon>
        <taxon>Pseudonocardiales</taxon>
        <taxon>Pseudonocardiaceae</taxon>
        <taxon>Amycolatopsis</taxon>
    </lineage>
</organism>
<gene>
    <name evidence="1" type="ORF">SAMN04489732_13447</name>
</gene>
<keyword evidence="2" id="KW-1185">Reference proteome</keyword>
<dbReference type="Proteomes" id="UP000198582">
    <property type="component" value="Unassembled WGS sequence"/>
</dbReference>
<dbReference type="OrthoDB" id="4504900at2"/>
<reference evidence="1 2" key="1">
    <citation type="submission" date="2016-10" db="EMBL/GenBank/DDBJ databases">
        <authorList>
            <person name="de Groot N.N."/>
        </authorList>
    </citation>
    <scope>NUCLEOTIDE SEQUENCE [LARGE SCALE GENOMIC DNA]</scope>
    <source>
        <strain evidence="1 2">DSM 44993</strain>
    </source>
</reference>
<sequence length="364" mass="38498">MSVSAPAAPAPRQWTTRPMAVHLVGTAPLGTGGHPLSTMQWHLDHQHGVPLTALPFDADDRWIIDWLEAREQVPGLVKVHSGASLGYDDLSYYAIGDGHVLSPADVALGRVEQTAEAFASLEQLQDGSNIPERLQVSIPNALDLAFFVSGSVEASAEWIGDMQAMLVGEIAELAGRWGDRVQLQLESPAILLAYHRTPREDWPLLTGELTGQVAATLAAAPSAKWVLHLCYGDLEHEPLFEPSDLTAPVTFLNALADLLDTRGVPMPLVHLPIAHGSAAPATDPAFYAALRELRRGVEVIAGVVDESHPEATRLAFALLIDALGGPVTALGASCGLGRRSAVAGAANTALASSVARAWTTTSAR</sequence>
<dbReference type="STRING" id="394193.SAMN04489732_13447"/>